<evidence type="ECO:0000313" key="5">
    <source>
        <dbReference type="EMBL" id="CAH0401448.1"/>
    </source>
</evidence>
<keyword evidence="3" id="KW-0812">Transmembrane</keyword>
<dbReference type="InterPro" id="IPR001611">
    <property type="entry name" value="Leu-rich_rpt"/>
</dbReference>
<dbReference type="SMART" id="SM00369">
    <property type="entry name" value="LRR_TYP"/>
    <property type="match status" value="22"/>
</dbReference>
<dbReference type="Proteomes" id="UP001153292">
    <property type="component" value="Chromosome 19"/>
</dbReference>
<keyword evidence="3" id="KW-0472">Membrane</keyword>
<dbReference type="SUPFAM" id="SSF52058">
    <property type="entry name" value="L domain-like"/>
    <property type="match status" value="3"/>
</dbReference>
<name>A0ABN8AYI4_CHISP</name>
<evidence type="ECO:0000256" key="2">
    <source>
        <dbReference type="ARBA" id="ARBA00022737"/>
    </source>
</evidence>
<dbReference type="Pfam" id="PF13855">
    <property type="entry name" value="LRR_8"/>
    <property type="match status" value="8"/>
</dbReference>
<organism evidence="5 6">
    <name type="scientific">Chilo suppressalis</name>
    <name type="common">Asiatic rice borer moth</name>
    <dbReference type="NCBI Taxonomy" id="168631"/>
    <lineage>
        <taxon>Eukaryota</taxon>
        <taxon>Metazoa</taxon>
        <taxon>Ecdysozoa</taxon>
        <taxon>Arthropoda</taxon>
        <taxon>Hexapoda</taxon>
        <taxon>Insecta</taxon>
        <taxon>Pterygota</taxon>
        <taxon>Neoptera</taxon>
        <taxon>Endopterygota</taxon>
        <taxon>Lepidoptera</taxon>
        <taxon>Glossata</taxon>
        <taxon>Ditrysia</taxon>
        <taxon>Pyraloidea</taxon>
        <taxon>Crambidae</taxon>
        <taxon>Crambinae</taxon>
        <taxon>Chilo</taxon>
    </lineage>
</organism>
<feature type="transmembrane region" description="Helical" evidence="3">
    <location>
        <begin position="1060"/>
        <end position="1082"/>
    </location>
</feature>
<evidence type="ECO:0000313" key="6">
    <source>
        <dbReference type="Proteomes" id="UP001153292"/>
    </source>
</evidence>
<accession>A0ABN8AYI4</accession>
<keyword evidence="1" id="KW-0433">Leucine-rich repeat</keyword>
<protein>
    <recommendedName>
        <fullName evidence="7">LRRCT domain-containing protein</fullName>
    </recommendedName>
</protein>
<evidence type="ECO:0000256" key="3">
    <source>
        <dbReference type="SAM" id="Phobius"/>
    </source>
</evidence>
<evidence type="ECO:0000256" key="4">
    <source>
        <dbReference type="SAM" id="SignalP"/>
    </source>
</evidence>
<proteinExistence type="predicted"/>
<dbReference type="PANTHER" id="PTHR24366">
    <property type="entry name" value="IG(IMMUNOGLOBULIN) AND LRR(LEUCINE RICH REPEAT) DOMAINS"/>
    <property type="match status" value="1"/>
</dbReference>
<dbReference type="InterPro" id="IPR032675">
    <property type="entry name" value="LRR_dom_sf"/>
</dbReference>
<keyword evidence="6" id="KW-1185">Reference proteome</keyword>
<keyword evidence="4" id="KW-0732">Signal</keyword>
<keyword evidence="3" id="KW-1133">Transmembrane helix</keyword>
<gene>
    <name evidence="5" type="ORF">CHILSU_LOCUS4674</name>
</gene>
<reference evidence="5" key="1">
    <citation type="submission" date="2021-12" db="EMBL/GenBank/DDBJ databases">
        <authorList>
            <person name="King R."/>
        </authorList>
    </citation>
    <scope>NUCLEOTIDE SEQUENCE</scope>
</reference>
<dbReference type="PROSITE" id="PS51450">
    <property type="entry name" value="LRR"/>
    <property type="match status" value="9"/>
</dbReference>
<keyword evidence="2" id="KW-0677">Repeat</keyword>
<evidence type="ECO:0000256" key="1">
    <source>
        <dbReference type="ARBA" id="ARBA00022614"/>
    </source>
</evidence>
<dbReference type="EMBL" id="OU963912">
    <property type="protein sequence ID" value="CAH0401448.1"/>
    <property type="molecule type" value="Genomic_DNA"/>
</dbReference>
<feature type="chain" id="PRO_5047201843" description="LRRCT domain-containing protein" evidence="4">
    <location>
        <begin position="23"/>
        <end position="1108"/>
    </location>
</feature>
<feature type="signal peptide" evidence="4">
    <location>
        <begin position="1"/>
        <end position="22"/>
    </location>
</feature>
<evidence type="ECO:0008006" key="7">
    <source>
        <dbReference type="Google" id="ProtNLM"/>
    </source>
</evidence>
<sequence>MNMEYFKVLWIFLLLKIYCAHTLQTGCSRKLNEEECLLKLYCLNVTEDNVDYYNRHNFNSHMNCPFYQSPHTGYQYYMVDMKFQGDAEGDGIFTIPNPTYYNCFICPMIYKLDLSSNSYTSSPTLSAMKNLAYLSLSRNSLTVAKLSNRYELAKLISLDLSYNTISEIDVEYESYTELQILNISNNYIVTIPDAIFDNFPQLLTLDLSHNFIDVLGVATFEGLKKLSTLIISHNRLSEIKESLFRFSQLKILDLSNNRLEHIKSRDFDKLQGLTHLNLSDNSIATIENTVFNSMGSLQFLQLSNNSLQDLSKVNFSNAINLVYVDFSRNELKSLPKELFKGNNLTFFNIEGNNLEGTLIKGTFKGLKRVPKLDLSNQQLTAIEDYAFLGLEAITYLKLNKNKLQSLSLNSFKNLVTLTTLDLSDNRIVDLNFDSTDLINLHVISLENNFISEIEPEYFEGLSSLHFLHLSNNNLHKLDSISFNSLHELIYFDISGNPLNGTLETDTFNGLNSLPLLDISFTQLEIVKNGSFKGLEKLKKLNMSHSAIKHIEYNSFTLLSTVETIDLSFNQIRTLEINGTDLVNLKKLLLSHNLLKFITSNVFLGLSSLTEIDLSYNDIKVLRNDVFENQGNLEYLDMSFNSDVAFDVSIISHNKHLYYLHLSGLKCEINFTSVDENLLFELHLTYTTIKNITYLDLQKLTALRILILSHNIIEKVEQGSFSNMNVLERIDLSYNKIMFLQPGVFTDNTYLHTLNISHNFLTTVAYGVLNGLFYLNTLDISYNRITNLESERFNEVQSLQVIIADYNRIDYLNVKEFSGTNLRELSIGGNLVPCKVLAKLKENDESYKITAIHSHDYSKANIRGITCINEIPVQNQYNKSNINDYSEILTDIRDTLHVMVNKNITQGEFVRNTNNTQFFHNFTQAFEGLTNDYENKLTSFINQSSLVNKEKLNTLNEILQKSVNKTNSLLEKILKALSETNSVTIPTQATKDKNSIDFIRYINNVKSEMTDVILAEKRNILNEMERKINAAVSRNLTVLTPPINKEKLVSKNKDVESRPTLFTDICVSIILLILVCLILYKFYKSRMFVRARRSYSTRELPSAMESPDL</sequence>
<dbReference type="SMART" id="SM00365">
    <property type="entry name" value="LRR_SD22"/>
    <property type="match status" value="11"/>
</dbReference>
<dbReference type="Gene3D" id="3.80.10.10">
    <property type="entry name" value="Ribonuclease Inhibitor"/>
    <property type="match status" value="6"/>
</dbReference>
<dbReference type="InterPro" id="IPR003591">
    <property type="entry name" value="Leu-rich_rpt_typical-subtyp"/>
</dbReference>
<dbReference type="PANTHER" id="PTHR24366:SF171">
    <property type="entry name" value="LEUCINE RICH REPEAT NEURONAL 4"/>
    <property type="match status" value="1"/>
</dbReference>